<proteinExistence type="inferred from homology"/>
<dbReference type="Pfam" id="PF07221">
    <property type="entry name" value="GlcNAc_2-epim"/>
    <property type="match status" value="1"/>
</dbReference>
<dbReference type="GO" id="GO:0005975">
    <property type="term" value="P:carbohydrate metabolic process"/>
    <property type="evidence" value="ECO:0007669"/>
    <property type="project" value="InterPro"/>
</dbReference>
<evidence type="ECO:0000256" key="4">
    <source>
        <dbReference type="HAMAP-Rule" id="MF_00929"/>
    </source>
</evidence>
<dbReference type="HAMAP" id="MF_00929">
    <property type="entry name" value="Cellobiose_2_epim"/>
    <property type="match status" value="1"/>
</dbReference>
<keyword evidence="6" id="KW-1185">Reference proteome</keyword>
<evidence type="ECO:0000256" key="2">
    <source>
        <dbReference type="ARBA" id="ARBA00008558"/>
    </source>
</evidence>
<dbReference type="InterPro" id="IPR010819">
    <property type="entry name" value="AGE/CE"/>
</dbReference>
<dbReference type="OrthoDB" id="5141876at2"/>
<dbReference type="InterPro" id="IPR028584">
    <property type="entry name" value="Cellobiose_2_epim"/>
</dbReference>
<dbReference type="PANTHER" id="PTHR15108">
    <property type="entry name" value="N-ACYLGLUCOSAMINE-2-EPIMERASE"/>
    <property type="match status" value="1"/>
</dbReference>
<gene>
    <name evidence="5" type="ORF">C8N28_1952</name>
</gene>
<evidence type="ECO:0000313" key="5">
    <source>
        <dbReference type="EMBL" id="TCK83351.1"/>
    </source>
</evidence>
<dbReference type="RefSeq" id="WP_132224264.1">
    <property type="nucleotide sequence ID" value="NZ_SMGO01000002.1"/>
</dbReference>
<accession>A0A4V2PXX6</accession>
<comment type="catalytic activity">
    <reaction evidence="1 4">
        <text>D-cellobiose = beta-D-glucosyl-(1-&gt;4)-D-mannopyranose</text>
        <dbReference type="Rhea" id="RHEA:23384"/>
        <dbReference type="ChEBI" id="CHEBI:17057"/>
        <dbReference type="ChEBI" id="CHEBI:47931"/>
        <dbReference type="EC" id="5.1.3.11"/>
    </reaction>
</comment>
<evidence type="ECO:0000256" key="1">
    <source>
        <dbReference type="ARBA" id="ARBA00001470"/>
    </source>
</evidence>
<keyword evidence="3 4" id="KW-0413">Isomerase</keyword>
<dbReference type="GO" id="GO:0047736">
    <property type="term" value="F:cellobiose epimerase activity"/>
    <property type="evidence" value="ECO:0007669"/>
    <property type="project" value="UniProtKB-UniRule"/>
</dbReference>
<comment type="function">
    <text evidence="4">Catalyzes the reversible epimerization of cellobiose to 4-O-beta-D-glucopyranosyl-D-mannose (Glc-Man).</text>
</comment>
<name>A0A4V2PXX6_9SPHI</name>
<dbReference type="SUPFAM" id="SSF48208">
    <property type="entry name" value="Six-hairpin glycosidases"/>
    <property type="match status" value="1"/>
</dbReference>
<evidence type="ECO:0000256" key="3">
    <source>
        <dbReference type="ARBA" id="ARBA00023235"/>
    </source>
</evidence>
<comment type="similarity">
    <text evidence="4">Belongs to the cellobiose 2-epimerase family.</text>
</comment>
<comment type="caution">
    <text evidence="5">The sequence shown here is derived from an EMBL/GenBank/DDBJ whole genome shotgun (WGS) entry which is preliminary data.</text>
</comment>
<organism evidence="5 6">
    <name type="scientific">Albibacterium bauzanense</name>
    <dbReference type="NCBI Taxonomy" id="653929"/>
    <lineage>
        <taxon>Bacteria</taxon>
        <taxon>Pseudomonadati</taxon>
        <taxon>Bacteroidota</taxon>
        <taxon>Sphingobacteriia</taxon>
        <taxon>Sphingobacteriales</taxon>
        <taxon>Sphingobacteriaceae</taxon>
        <taxon>Albibacterium</taxon>
    </lineage>
</organism>
<dbReference type="AlphaFoldDB" id="A0A4V2PXX6"/>
<reference evidence="5 6" key="1">
    <citation type="submission" date="2019-03" db="EMBL/GenBank/DDBJ databases">
        <title>Genomic Encyclopedia of Archaeal and Bacterial Type Strains, Phase II (KMG-II): from individual species to whole genera.</title>
        <authorList>
            <person name="Goeker M."/>
        </authorList>
    </citation>
    <scope>NUCLEOTIDE SEQUENCE [LARGE SCALE GENOMIC DNA]</scope>
    <source>
        <strain evidence="5 6">DSM 22554</strain>
    </source>
</reference>
<dbReference type="InterPro" id="IPR008928">
    <property type="entry name" value="6-hairpin_glycosidase_sf"/>
</dbReference>
<evidence type="ECO:0000313" key="6">
    <source>
        <dbReference type="Proteomes" id="UP000294616"/>
    </source>
</evidence>
<dbReference type="EC" id="5.1.3.11" evidence="4"/>
<dbReference type="InterPro" id="IPR012341">
    <property type="entry name" value="6hp_glycosidase-like_sf"/>
</dbReference>
<dbReference type="Gene3D" id="1.50.10.10">
    <property type="match status" value="1"/>
</dbReference>
<dbReference type="EMBL" id="SMGO01000002">
    <property type="protein sequence ID" value="TCK83351.1"/>
    <property type="molecule type" value="Genomic_DNA"/>
</dbReference>
<comment type="similarity">
    <text evidence="2">Belongs to the N-acylglucosamine 2-epimerase family.</text>
</comment>
<dbReference type="Proteomes" id="UP000294616">
    <property type="component" value="Unassembled WGS sequence"/>
</dbReference>
<sequence length="391" mass="45360">MNEEVLSKELNNILDYWSNIVYDKQRKLFFGRIDNSGNAYPEAPLGAVLYARILWSFSAGYAYTKKPIYKERALQAYKVIEDGFFDKEAGGIYWSILPNGEPLQTRKQIYAQAFVIYALAELYKIEPRQKVINEAFALVDLIEEYSYDIEEGGYLEALSQNWQPIKDMRLSDKDINAIKTMNTHLHILEAYTNLYAIKKDKKVGGCIKKLLDIFTTKIICSESKHLQLFFTKNWKSLSSIQSYGHDIEASWLLMKAAELVYGKGIPQHLIEACNALALITVHGLLSDGSLANEKENDKINKERHCWVQAEAMVGFHYMGLRTKNRQYFQFADRIWNYVNKEIRDPDKGEWFWGRDENGNLLQNEDKVGMWKCPYHNSRACLEILQNQIKVN</sequence>
<protein>
    <recommendedName>
        <fullName evidence="4">Cellobiose 2-epimerase</fullName>
        <shortName evidence="4">CE</shortName>
        <ecNumber evidence="4">5.1.3.11</ecNumber>
    </recommendedName>
</protein>